<gene>
    <name evidence="1" type="ORF">MERR_LOCUS16291</name>
</gene>
<protein>
    <submittedName>
        <fullName evidence="1">Uncharacterized protein</fullName>
    </submittedName>
</protein>
<dbReference type="PRINTS" id="PR00364">
    <property type="entry name" value="DISEASERSIST"/>
</dbReference>
<accession>A0A6D2IMD5</accession>
<keyword evidence="2" id="KW-1185">Reference proteome</keyword>
<comment type="caution">
    <text evidence="1">The sequence shown here is derived from an EMBL/GenBank/DDBJ whole genome shotgun (WGS) entry which is preliminary data.</text>
</comment>
<dbReference type="OrthoDB" id="1935686at2759"/>
<dbReference type="SUPFAM" id="SSF52058">
    <property type="entry name" value="L domain-like"/>
    <property type="match status" value="1"/>
</dbReference>
<evidence type="ECO:0000313" key="2">
    <source>
        <dbReference type="Proteomes" id="UP000467841"/>
    </source>
</evidence>
<sequence length="292" mass="33093">MQSSSPLVLDKYVAKWGLMTQWKSNVWNLTKLGICSVKVGRNTLESHQIFLSVRQVARKCRGLPLALIIIGKNMASKRTVQEWDEAIDTLASSAEFPVPTVENWTSVRRMSLMDNEIKKISDTPKCPELTTLLFQKNRMRNISGEFFKYMPTTAVVTEVEKANISEFGVTQLESISGISNLSSLRTLRLAHSKCRRSRRNEGTAALRTFRSGDLDIGSFGCRSIVKCYCYQSRMHSRDTINFIREKDVLTIPNMAVLSTLDMYSEMVEINIERRTSSLNKMPTTSGFPNLSQ</sequence>
<dbReference type="InterPro" id="IPR032675">
    <property type="entry name" value="LRR_dom_sf"/>
</dbReference>
<dbReference type="Gene3D" id="3.80.10.10">
    <property type="entry name" value="Ribonuclease Inhibitor"/>
    <property type="match status" value="1"/>
</dbReference>
<name>A0A6D2IMD5_9BRAS</name>
<reference evidence="1" key="1">
    <citation type="submission" date="2020-01" db="EMBL/GenBank/DDBJ databases">
        <authorList>
            <person name="Mishra B."/>
        </authorList>
    </citation>
    <scope>NUCLEOTIDE SEQUENCE [LARGE SCALE GENOMIC DNA]</scope>
</reference>
<organism evidence="1 2">
    <name type="scientific">Microthlaspi erraticum</name>
    <dbReference type="NCBI Taxonomy" id="1685480"/>
    <lineage>
        <taxon>Eukaryota</taxon>
        <taxon>Viridiplantae</taxon>
        <taxon>Streptophyta</taxon>
        <taxon>Embryophyta</taxon>
        <taxon>Tracheophyta</taxon>
        <taxon>Spermatophyta</taxon>
        <taxon>Magnoliopsida</taxon>
        <taxon>eudicotyledons</taxon>
        <taxon>Gunneridae</taxon>
        <taxon>Pentapetalae</taxon>
        <taxon>rosids</taxon>
        <taxon>malvids</taxon>
        <taxon>Brassicales</taxon>
        <taxon>Brassicaceae</taxon>
        <taxon>Coluteocarpeae</taxon>
        <taxon>Microthlaspi</taxon>
    </lineage>
</organism>
<dbReference type="EMBL" id="CACVBM020001075">
    <property type="protein sequence ID" value="CAA7029056.1"/>
    <property type="molecule type" value="Genomic_DNA"/>
</dbReference>
<dbReference type="Proteomes" id="UP000467841">
    <property type="component" value="Unassembled WGS sequence"/>
</dbReference>
<evidence type="ECO:0000313" key="1">
    <source>
        <dbReference type="EMBL" id="CAA7029056.1"/>
    </source>
</evidence>
<dbReference type="AlphaFoldDB" id="A0A6D2IMD5"/>
<dbReference type="GO" id="GO:0043531">
    <property type="term" value="F:ADP binding"/>
    <property type="evidence" value="ECO:0007669"/>
    <property type="project" value="InterPro"/>
</dbReference>
<proteinExistence type="predicted"/>